<keyword evidence="2" id="KW-1185">Reference proteome</keyword>
<dbReference type="EMBL" id="QPJW01000004">
    <property type="protein sequence ID" value="RCX19711.1"/>
    <property type="molecule type" value="Genomic_DNA"/>
</dbReference>
<dbReference type="Proteomes" id="UP000253090">
    <property type="component" value="Unassembled WGS sequence"/>
</dbReference>
<sequence length="82" mass="9309">MAEMARSLRDGLKYDDKSVQQHIVRHLQFLEKHGHPASGSDFALQTRFFLEDDFHRNMLEGQQTGLAYYLNAAAEALAKSGE</sequence>
<evidence type="ECO:0000313" key="1">
    <source>
        <dbReference type="EMBL" id="RCX19711.1"/>
    </source>
</evidence>
<dbReference type="InterPro" id="IPR036244">
    <property type="entry name" value="TipA-like_antibiotic-bd"/>
</dbReference>
<evidence type="ECO:0000313" key="2">
    <source>
        <dbReference type="Proteomes" id="UP000253090"/>
    </source>
</evidence>
<dbReference type="AlphaFoldDB" id="A0A369BE83"/>
<reference evidence="1 2" key="1">
    <citation type="submission" date="2018-07" db="EMBL/GenBank/DDBJ databases">
        <title>Genomic Encyclopedia of Type Strains, Phase III (KMG-III): the genomes of soil and plant-associated and newly described type strains.</title>
        <authorList>
            <person name="Whitman W."/>
        </authorList>
    </citation>
    <scope>NUCLEOTIDE SEQUENCE [LARGE SCALE GENOMIC DNA]</scope>
    <source>
        <strain evidence="1 2">CECT 8333</strain>
    </source>
</reference>
<dbReference type="SUPFAM" id="SSF89082">
    <property type="entry name" value="Antibiotic binding domain of TipA-like multidrug resistance regulators"/>
    <property type="match status" value="1"/>
</dbReference>
<dbReference type="OrthoDB" id="9814833at2"/>
<name>A0A369BE83_9BACL</name>
<gene>
    <name evidence="1" type="ORF">DFP94_104165</name>
</gene>
<accession>A0A369BE83</accession>
<protein>
    <submittedName>
        <fullName evidence="1">TipAS antibiotic-recognition protein</fullName>
    </submittedName>
</protein>
<organism evidence="1 2">
    <name type="scientific">Fontibacillus phaseoli</name>
    <dbReference type="NCBI Taxonomy" id="1416533"/>
    <lineage>
        <taxon>Bacteria</taxon>
        <taxon>Bacillati</taxon>
        <taxon>Bacillota</taxon>
        <taxon>Bacilli</taxon>
        <taxon>Bacillales</taxon>
        <taxon>Paenibacillaceae</taxon>
        <taxon>Fontibacillus</taxon>
    </lineage>
</organism>
<comment type="caution">
    <text evidence="1">The sequence shown here is derived from an EMBL/GenBank/DDBJ whole genome shotgun (WGS) entry which is preliminary data.</text>
</comment>
<proteinExistence type="predicted"/>